<evidence type="ECO:0000313" key="2">
    <source>
        <dbReference type="Proteomes" id="UP000317835"/>
    </source>
</evidence>
<sequence length="183" mass="19962">MDDPTDAVAALHLDVDRDAAPLDEAHRGRLKCGLGCSGCCVDDLTVFEVEADLIRRHHPSLLDGGSPHPEGACAFLDDRGACRIYEHRPYVCRTQGYPLRWLDERDEETGGAVVELRDICPLNDGPDAGPPIEELPAEQCWTLGPAEGRLAHLQRIADGGRMTRVRLRDLFSAGGRSSTGPVR</sequence>
<proteinExistence type="predicted"/>
<dbReference type="InterPro" id="IPR005358">
    <property type="entry name" value="Puta_zinc/iron-chelating_dom"/>
</dbReference>
<dbReference type="Pfam" id="PF03692">
    <property type="entry name" value="CxxCxxCC"/>
    <property type="match status" value="1"/>
</dbReference>
<reference evidence="1 2" key="1">
    <citation type="submission" date="2019-02" db="EMBL/GenBank/DDBJ databases">
        <title>Deep-cultivation of Planctomycetes and their phenomic and genomic characterization uncovers novel biology.</title>
        <authorList>
            <person name="Wiegand S."/>
            <person name="Jogler M."/>
            <person name="Boedeker C."/>
            <person name="Pinto D."/>
            <person name="Vollmers J."/>
            <person name="Rivas-Marin E."/>
            <person name="Kohn T."/>
            <person name="Peeters S.H."/>
            <person name="Heuer A."/>
            <person name="Rast P."/>
            <person name="Oberbeckmann S."/>
            <person name="Bunk B."/>
            <person name="Jeske O."/>
            <person name="Meyerdierks A."/>
            <person name="Storesund J.E."/>
            <person name="Kallscheuer N."/>
            <person name="Luecker S."/>
            <person name="Lage O.M."/>
            <person name="Pohl T."/>
            <person name="Merkel B.J."/>
            <person name="Hornburger P."/>
            <person name="Mueller R.-W."/>
            <person name="Bruemmer F."/>
            <person name="Labrenz M."/>
            <person name="Spormann A.M."/>
            <person name="Op den Camp H."/>
            <person name="Overmann J."/>
            <person name="Amann R."/>
            <person name="Jetten M.S.M."/>
            <person name="Mascher T."/>
            <person name="Medema M.H."/>
            <person name="Devos D.P."/>
            <person name="Kaster A.-K."/>
            <person name="Ovreas L."/>
            <person name="Rohde M."/>
            <person name="Galperin M.Y."/>
            <person name="Jogler C."/>
        </authorList>
    </citation>
    <scope>NUCLEOTIDE SEQUENCE [LARGE SCALE GENOMIC DNA]</scope>
    <source>
        <strain evidence="1 2">ElP</strain>
    </source>
</reference>
<keyword evidence="1" id="KW-0489">Methyltransferase</keyword>
<dbReference type="RefSeq" id="WP_197446631.1">
    <property type="nucleotide sequence ID" value="NZ_CP036426.1"/>
</dbReference>
<keyword evidence="1" id="KW-0808">Transferase</keyword>
<protein>
    <submittedName>
        <fullName evidence="1">Flagellin N-methylase</fullName>
    </submittedName>
</protein>
<dbReference type="GO" id="GO:0032259">
    <property type="term" value="P:methylation"/>
    <property type="evidence" value="ECO:0007669"/>
    <property type="project" value="UniProtKB-KW"/>
</dbReference>
<gene>
    <name evidence="1" type="ORF">ElP_02610</name>
</gene>
<keyword evidence="1" id="KW-0969">Cilium</keyword>
<keyword evidence="1" id="KW-0282">Flagellum</keyword>
<name>A0A518GV20_9BACT</name>
<keyword evidence="1" id="KW-0966">Cell projection</keyword>
<organism evidence="1 2">
    <name type="scientific">Tautonia plasticadhaerens</name>
    <dbReference type="NCBI Taxonomy" id="2527974"/>
    <lineage>
        <taxon>Bacteria</taxon>
        <taxon>Pseudomonadati</taxon>
        <taxon>Planctomycetota</taxon>
        <taxon>Planctomycetia</taxon>
        <taxon>Isosphaerales</taxon>
        <taxon>Isosphaeraceae</taxon>
        <taxon>Tautonia</taxon>
    </lineage>
</organism>
<keyword evidence="2" id="KW-1185">Reference proteome</keyword>
<dbReference type="KEGG" id="tpla:ElP_02610"/>
<accession>A0A518GV20</accession>
<dbReference type="GO" id="GO:0008168">
    <property type="term" value="F:methyltransferase activity"/>
    <property type="evidence" value="ECO:0007669"/>
    <property type="project" value="UniProtKB-KW"/>
</dbReference>
<dbReference type="Proteomes" id="UP000317835">
    <property type="component" value="Chromosome"/>
</dbReference>
<dbReference type="AlphaFoldDB" id="A0A518GV20"/>
<dbReference type="EMBL" id="CP036426">
    <property type="protein sequence ID" value="QDV32429.1"/>
    <property type="molecule type" value="Genomic_DNA"/>
</dbReference>
<evidence type="ECO:0000313" key="1">
    <source>
        <dbReference type="EMBL" id="QDV32429.1"/>
    </source>
</evidence>